<evidence type="ECO:0000313" key="2">
    <source>
        <dbReference type="Proteomes" id="UP000012099"/>
    </source>
</evidence>
<comment type="caution">
    <text evidence="1">The sequence shown here is derived from an EMBL/GenBank/DDBJ whole genome shotgun (WGS) entry which is preliminary data.</text>
</comment>
<evidence type="ECO:0000313" key="1">
    <source>
        <dbReference type="EMBL" id="EMN00538.1"/>
    </source>
</evidence>
<organism evidence="1 2">
    <name type="scientific">Leptospira noguchii str. 2007001578</name>
    <dbReference type="NCBI Taxonomy" id="1049974"/>
    <lineage>
        <taxon>Bacteria</taxon>
        <taxon>Pseudomonadati</taxon>
        <taxon>Spirochaetota</taxon>
        <taxon>Spirochaetia</taxon>
        <taxon>Leptospirales</taxon>
        <taxon>Leptospiraceae</taxon>
        <taxon>Leptospira</taxon>
    </lineage>
</organism>
<reference evidence="1 2" key="1">
    <citation type="submission" date="2013-01" db="EMBL/GenBank/DDBJ databases">
        <authorList>
            <person name="Harkins D.M."/>
            <person name="Durkin A.S."/>
            <person name="Brinkac L.M."/>
            <person name="Haft D.H."/>
            <person name="Selengut J.D."/>
            <person name="Sanka R."/>
            <person name="DePew J."/>
            <person name="Purushe J."/>
            <person name="Whelen A.C."/>
            <person name="Vinetz J.M."/>
            <person name="Sutton G.G."/>
            <person name="Nierman W.C."/>
            <person name="Fouts D.E."/>
        </authorList>
    </citation>
    <scope>NUCLEOTIDE SEQUENCE [LARGE SCALE GENOMIC DNA]</scope>
    <source>
        <strain evidence="1 2">2007001578</strain>
    </source>
</reference>
<name>A0ABN0J1D9_9LEPT</name>
<accession>A0ABN0J1D9</accession>
<keyword evidence="2" id="KW-1185">Reference proteome</keyword>
<sequence length="135" mass="15347">MSLLFAPIFLRRTHVKIGYGLVSNSTALLGTISDHLLFLGITGEIAKAIQLLEKHFASAFKAPDQNHRFEFYKAAKFLMERLLLSNLKLIKIRMPKIFPDYKENGNYAVTDLDSWFGKKTSRFASQFDSQNGNDS</sequence>
<dbReference type="EMBL" id="AHMH02000086">
    <property type="protein sequence ID" value="EMN00538.1"/>
    <property type="molecule type" value="Genomic_DNA"/>
</dbReference>
<proteinExistence type="predicted"/>
<gene>
    <name evidence="1" type="ORF">LEP1GSC035_4996</name>
</gene>
<dbReference type="Proteomes" id="UP000012099">
    <property type="component" value="Unassembled WGS sequence"/>
</dbReference>
<protein>
    <submittedName>
        <fullName evidence="1">Uncharacterized protein</fullName>
    </submittedName>
</protein>